<accession>A0A510XBR3</accession>
<dbReference type="Proteomes" id="UP000321275">
    <property type="component" value="Unassembled WGS sequence"/>
</dbReference>
<dbReference type="AlphaFoldDB" id="A0A510XBR3"/>
<evidence type="ECO:0000313" key="2">
    <source>
        <dbReference type="Proteomes" id="UP000321275"/>
    </source>
</evidence>
<reference evidence="1 2" key="1">
    <citation type="submission" date="2019-07" db="EMBL/GenBank/DDBJ databases">
        <title>Whole genome shotgun sequence of Halomonas pacifica NBRC 102220.</title>
        <authorList>
            <person name="Hosoyama A."/>
            <person name="Uohara A."/>
            <person name="Ohji S."/>
            <person name="Ichikawa N."/>
        </authorList>
    </citation>
    <scope>NUCLEOTIDE SEQUENCE [LARGE SCALE GENOMIC DNA]</scope>
    <source>
        <strain evidence="1 2">NBRC 102220</strain>
    </source>
</reference>
<evidence type="ECO:0000313" key="1">
    <source>
        <dbReference type="EMBL" id="GEK48889.1"/>
    </source>
</evidence>
<keyword evidence="2" id="KW-1185">Reference proteome</keyword>
<dbReference type="EMBL" id="BJUK01000054">
    <property type="protein sequence ID" value="GEK48889.1"/>
    <property type="molecule type" value="Genomic_DNA"/>
</dbReference>
<name>A0A510XBR3_9GAMM</name>
<comment type="caution">
    <text evidence="1">The sequence shown here is derived from an EMBL/GenBank/DDBJ whole genome shotgun (WGS) entry which is preliminary data.</text>
</comment>
<organism evidence="1 2">
    <name type="scientific">Bisbaumannia pacifica</name>
    <dbReference type="NCBI Taxonomy" id="77098"/>
    <lineage>
        <taxon>Bacteria</taxon>
        <taxon>Pseudomonadati</taxon>
        <taxon>Pseudomonadota</taxon>
        <taxon>Gammaproteobacteria</taxon>
        <taxon>Oceanospirillales</taxon>
        <taxon>Halomonadaceae</taxon>
        <taxon>Bisbaumannia</taxon>
    </lineage>
</organism>
<gene>
    <name evidence="1" type="ORF">HPA02_31720</name>
</gene>
<protein>
    <submittedName>
        <fullName evidence="1">Uncharacterized protein</fullName>
    </submittedName>
</protein>
<sequence>MGAIAIEEALPIDRTLVLGIGPPIDEIAHGDLPCAPDAAAWNIAGTGRGDCRGRRPRTGPVAVASDYCDLRTRRYHSESSRTCFSV</sequence>
<proteinExistence type="predicted"/>